<dbReference type="SUPFAM" id="SSF52833">
    <property type="entry name" value="Thioredoxin-like"/>
    <property type="match status" value="1"/>
</dbReference>
<dbReference type="GO" id="GO:0005737">
    <property type="term" value="C:cytoplasm"/>
    <property type="evidence" value="ECO:0007669"/>
    <property type="project" value="TreeGrafter"/>
</dbReference>
<dbReference type="PANTHER" id="PTHR45809:SF3">
    <property type="entry name" value="VIRAL IAP-ASSOCIATED FACTOR HOMOLOG"/>
    <property type="match status" value="1"/>
</dbReference>
<feature type="region of interest" description="Disordered" evidence="2">
    <location>
        <begin position="19"/>
        <end position="71"/>
    </location>
</feature>
<organism evidence="3 4">
    <name type="scientific">Kingdonia uniflora</name>
    <dbReference type="NCBI Taxonomy" id="39325"/>
    <lineage>
        <taxon>Eukaryota</taxon>
        <taxon>Viridiplantae</taxon>
        <taxon>Streptophyta</taxon>
        <taxon>Embryophyta</taxon>
        <taxon>Tracheophyta</taxon>
        <taxon>Spermatophyta</taxon>
        <taxon>Magnoliopsida</taxon>
        <taxon>Ranunculales</taxon>
        <taxon>Circaeasteraceae</taxon>
        <taxon>Kingdonia</taxon>
    </lineage>
</organism>
<dbReference type="InterPro" id="IPR036249">
    <property type="entry name" value="Thioredoxin-like_sf"/>
</dbReference>
<feature type="compositionally biased region" description="Pro residues" evidence="2">
    <location>
        <begin position="29"/>
        <end position="40"/>
    </location>
</feature>
<gene>
    <name evidence="3" type="ORF">GIB67_028778</name>
</gene>
<dbReference type="GO" id="GO:0006457">
    <property type="term" value="P:protein folding"/>
    <property type="evidence" value="ECO:0007669"/>
    <property type="project" value="TreeGrafter"/>
</dbReference>
<dbReference type="EMBL" id="JACGCM010001824">
    <property type="protein sequence ID" value="KAF6148941.1"/>
    <property type="molecule type" value="Genomic_DNA"/>
</dbReference>
<comment type="similarity">
    <text evidence="1">Belongs to the phosducin family.</text>
</comment>
<proteinExistence type="inferred from homology"/>
<sequence>MADYHFIYKDVEGRTTQWDDIQTKLGNLPPKPAPFKPPSFTPSEDSDSKPKDQSWIDDKTEEELEDLEDDTNLDDDRFLEEYRKKRLAEMREVAKVARFGSVIPISGADFVREVSQAPPDVWVVVFLFKEG</sequence>
<comment type="caution">
    <text evidence="3">The sequence shown here is derived from an EMBL/GenBank/DDBJ whole genome shotgun (WGS) entry which is preliminary data.</text>
</comment>
<feature type="compositionally biased region" description="Basic and acidic residues" evidence="2">
    <location>
        <begin position="46"/>
        <end position="58"/>
    </location>
</feature>
<evidence type="ECO:0000256" key="1">
    <source>
        <dbReference type="ARBA" id="ARBA00009686"/>
    </source>
</evidence>
<evidence type="ECO:0000313" key="4">
    <source>
        <dbReference type="Proteomes" id="UP000541444"/>
    </source>
</evidence>
<dbReference type="Gene3D" id="3.40.30.10">
    <property type="entry name" value="Glutaredoxin"/>
    <property type="match status" value="1"/>
</dbReference>
<reference evidence="3 4" key="1">
    <citation type="journal article" date="2020" name="IScience">
        <title>Genome Sequencing of the Endangered Kingdonia uniflora (Circaeasteraceae, Ranunculales) Reveals Potential Mechanisms of Evolutionary Specialization.</title>
        <authorList>
            <person name="Sun Y."/>
            <person name="Deng T."/>
            <person name="Zhang A."/>
            <person name="Moore M.J."/>
            <person name="Landis J.B."/>
            <person name="Lin N."/>
            <person name="Zhang H."/>
            <person name="Zhang X."/>
            <person name="Huang J."/>
            <person name="Zhang X."/>
            <person name="Sun H."/>
            <person name="Wang H."/>
        </authorList>
    </citation>
    <scope>NUCLEOTIDE SEQUENCE [LARGE SCALE GENOMIC DNA]</scope>
    <source>
        <strain evidence="3">TB1705</strain>
        <tissue evidence="3">Leaf</tissue>
    </source>
</reference>
<accession>A0A7J7M248</accession>
<dbReference type="OrthoDB" id="45518at2759"/>
<feature type="compositionally biased region" description="Acidic residues" evidence="2">
    <location>
        <begin position="59"/>
        <end position="71"/>
    </location>
</feature>
<keyword evidence="4" id="KW-1185">Reference proteome</keyword>
<dbReference type="AlphaFoldDB" id="A0A7J7M248"/>
<evidence type="ECO:0000256" key="2">
    <source>
        <dbReference type="SAM" id="MobiDB-lite"/>
    </source>
</evidence>
<dbReference type="Proteomes" id="UP000541444">
    <property type="component" value="Unassembled WGS sequence"/>
</dbReference>
<evidence type="ECO:0000313" key="3">
    <source>
        <dbReference type="EMBL" id="KAF6148941.1"/>
    </source>
</evidence>
<dbReference type="InterPro" id="IPR051498">
    <property type="entry name" value="Phosducin-like_chap/apop_reg"/>
</dbReference>
<protein>
    <submittedName>
        <fullName evidence="3">Uncharacterized protein</fullName>
    </submittedName>
</protein>
<dbReference type="PANTHER" id="PTHR45809">
    <property type="entry name" value="VIRAL IAP-ASSOCIATED FACTOR HOMOLOG"/>
    <property type="match status" value="1"/>
</dbReference>
<name>A0A7J7M248_9MAGN</name>